<dbReference type="SMART" id="SM00267">
    <property type="entry name" value="GGDEF"/>
    <property type="match status" value="1"/>
</dbReference>
<evidence type="ECO:0000256" key="1">
    <source>
        <dbReference type="ARBA" id="ARBA00012528"/>
    </source>
</evidence>
<evidence type="ECO:0000313" key="5">
    <source>
        <dbReference type="EMBL" id="GAA4427080.1"/>
    </source>
</evidence>
<name>A0ABP8LEJ3_9BURK</name>
<dbReference type="RefSeq" id="WP_345065329.1">
    <property type="nucleotide sequence ID" value="NZ_BAABEX010000027.1"/>
</dbReference>
<protein>
    <recommendedName>
        <fullName evidence="1">diguanylate cyclase</fullName>
        <ecNumber evidence="1">2.7.7.65</ecNumber>
    </recommendedName>
</protein>
<dbReference type="SUPFAM" id="SSF55073">
    <property type="entry name" value="Nucleotide cyclase"/>
    <property type="match status" value="1"/>
</dbReference>
<feature type="transmembrane region" description="Helical" evidence="3">
    <location>
        <begin position="136"/>
        <end position="153"/>
    </location>
</feature>
<accession>A0ABP8LEJ3</accession>
<reference evidence="6" key="1">
    <citation type="journal article" date="2019" name="Int. J. Syst. Evol. Microbiol.">
        <title>The Global Catalogue of Microorganisms (GCM) 10K type strain sequencing project: providing services to taxonomists for standard genome sequencing and annotation.</title>
        <authorList>
            <consortium name="The Broad Institute Genomics Platform"/>
            <consortium name="The Broad Institute Genome Sequencing Center for Infectious Disease"/>
            <person name="Wu L."/>
            <person name="Ma J."/>
        </authorList>
    </citation>
    <scope>NUCLEOTIDE SEQUENCE [LARGE SCALE GENOMIC DNA]</scope>
    <source>
        <strain evidence="6">JCM 31890</strain>
    </source>
</reference>
<evidence type="ECO:0000313" key="6">
    <source>
        <dbReference type="Proteomes" id="UP001501788"/>
    </source>
</evidence>
<dbReference type="InterPro" id="IPR000160">
    <property type="entry name" value="GGDEF_dom"/>
</dbReference>
<dbReference type="InterPro" id="IPR050469">
    <property type="entry name" value="Diguanylate_Cyclase"/>
</dbReference>
<dbReference type="PANTHER" id="PTHR45138:SF9">
    <property type="entry name" value="DIGUANYLATE CYCLASE DGCM-RELATED"/>
    <property type="match status" value="1"/>
</dbReference>
<gene>
    <name evidence="5" type="ORF">GCM10023090_23890</name>
</gene>
<sequence length="386" mass="41464">MDARRAWQQWTDWVLTTDPAQRLRLSMAGLAALLMVACMLVMNGVAWAGLTARTPVLVWSVLCSTGLVVVYVAIRSGWSQRCADPSLTLPQIVYAMACNAVAYTIAGPARGVTLPILAVILMFGIFGLSTRQMLGVLVYGLVAFGTALGVVAWRHEAGHEPALEIAHAAMIVVVLLSGTFLTTRVQATRQHLRRQKHELTLALEQILRLATRDALTGLFNRRHMLELLERELGRTARPPRSIVLAQLDIDHFKAINDQHGHAAGDKALQTFADVVSASVRQSDVLARWGGEEFVLLLCDTPLGEAQQLLERVRTAVAQAAPRDAGDGVAFTVSIGAAVHTPGEAAERTLERADRALYAAKAAGRNRVVLCPGSAAESATTAAPPPA</sequence>
<keyword evidence="6" id="KW-1185">Reference proteome</keyword>
<keyword evidence="3" id="KW-0812">Transmembrane</keyword>
<dbReference type="CDD" id="cd01949">
    <property type="entry name" value="GGDEF"/>
    <property type="match status" value="1"/>
</dbReference>
<dbReference type="EC" id="2.7.7.65" evidence="1"/>
<evidence type="ECO:0000256" key="2">
    <source>
        <dbReference type="ARBA" id="ARBA00034247"/>
    </source>
</evidence>
<proteinExistence type="predicted"/>
<dbReference type="NCBIfam" id="TIGR00254">
    <property type="entry name" value="GGDEF"/>
    <property type="match status" value="1"/>
</dbReference>
<evidence type="ECO:0000256" key="3">
    <source>
        <dbReference type="SAM" id="Phobius"/>
    </source>
</evidence>
<organism evidence="5 6">
    <name type="scientific">Acidovorax lacteus</name>
    <dbReference type="NCBI Taxonomy" id="1924988"/>
    <lineage>
        <taxon>Bacteria</taxon>
        <taxon>Pseudomonadati</taxon>
        <taxon>Pseudomonadota</taxon>
        <taxon>Betaproteobacteria</taxon>
        <taxon>Burkholderiales</taxon>
        <taxon>Comamonadaceae</taxon>
        <taxon>Acidovorax</taxon>
    </lineage>
</organism>
<dbReference type="EMBL" id="BAABEX010000027">
    <property type="protein sequence ID" value="GAA4427080.1"/>
    <property type="molecule type" value="Genomic_DNA"/>
</dbReference>
<feature type="transmembrane region" description="Helical" evidence="3">
    <location>
        <begin position="86"/>
        <end position="106"/>
    </location>
</feature>
<feature type="transmembrane region" description="Helical" evidence="3">
    <location>
        <begin position="112"/>
        <end position="129"/>
    </location>
</feature>
<feature type="transmembrane region" description="Helical" evidence="3">
    <location>
        <begin position="30"/>
        <end position="50"/>
    </location>
</feature>
<dbReference type="InterPro" id="IPR029787">
    <property type="entry name" value="Nucleotide_cyclase"/>
</dbReference>
<keyword evidence="3" id="KW-0472">Membrane</keyword>
<comment type="catalytic activity">
    <reaction evidence="2">
        <text>2 GTP = 3',3'-c-di-GMP + 2 diphosphate</text>
        <dbReference type="Rhea" id="RHEA:24898"/>
        <dbReference type="ChEBI" id="CHEBI:33019"/>
        <dbReference type="ChEBI" id="CHEBI:37565"/>
        <dbReference type="ChEBI" id="CHEBI:58805"/>
        <dbReference type="EC" id="2.7.7.65"/>
    </reaction>
</comment>
<comment type="caution">
    <text evidence="5">The sequence shown here is derived from an EMBL/GenBank/DDBJ whole genome shotgun (WGS) entry which is preliminary data.</text>
</comment>
<dbReference type="Proteomes" id="UP001501788">
    <property type="component" value="Unassembled WGS sequence"/>
</dbReference>
<evidence type="ECO:0000259" key="4">
    <source>
        <dbReference type="PROSITE" id="PS50887"/>
    </source>
</evidence>
<feature type="transmembrane region" description="Helical" evidence="3">
    <location>
        <begin position="165"/>
        <end position="187"/>
    </location>
</feature>
<dbReference type="PANTHER" id="PTHR45138">
    <property type="entry name" value="REGULATORY COMPONENTS OF SENSORY TRANSDUCTION SYSTEM"/>
    <property type="match status" value="1"/>
</dbReference>
<dbReference type="Gene3D" id="3.30.70.270">
    <property type="match status" value="1"/>
</dbReference>
<keyword evidence="3" id="KW-1133">Transmembrane helix</keyword>
<feature type="domain" description="GGDEF" evidence="4">
    <location>
        <begin position="240"/>
        <end position="372"/>
    </location>
</feature>
<dbReference type="Pfam" id="PF00990">
    <property type="entry name" value="GGDEF"/>
    <property type="match status" value="1"/>
</dbReference>
<dbReference type="InterPro" id="IPR043128">
    <property type="entry name" value="Rev_trsase/Diguanyl_cyclase"/>
</dbReference>
<dbReference type="PROSITE" id="PS50887">
    <property type="entry name" value="GGDEF"/>
    <property type="match status" value="1"/>
</dbReference>
<feature type="transmembrane region" description="Helical" evidence="3">
    <location>
        <begin position="56"/>
        <end position="74"/>
    </location>
</feature>